<name>A0A5B6VJD4_9ROSI</name>
<dbReference type="InterPro" id="IPR036691">
    <property type="entry name" value="Endo/exonu/phosph_ase_sf"/>
</dbReference>
<dbReference type="InterPro" id="IPR005135">
    <property type="entry name" value="Endo/exonuclease/phosphatase"/>
</dbReference>
<dbReference type="PANTHER" id="PTHR33710">
    <property type="entry name" value="BNAC02G09200D PROTEIN"/>
    <property type="match status" value="1"/>
</dbReference>
<dbReference type="Proteomes" id="UP000325315">
    <property type="component" value="Unassembled WGS sequence"/>
</dbReference>
<dbReference type="EMBL" id="SMMG02000006">
    <property type="protein sequence ID" value="KAA3469292.1"/>
    <property type="molecule type" value="Genomic_DNA"/>
</dbReference>
<feature type="domain" description="Endonuclease/exonuclease/phosphatase" evidence="1">
    <location>
        <begin position="4"/>
        <end position="197"/>
    </location>
</feature>
<keyword evidence="3" id="KW-1185">Reference proteome</keyword>
<accession>A0A5B6VJD4</accession>
<evidence type="ECO:0000259" key="1">
    <source>
        <dbReference type="Pfam" id="PF03372"/>
    </source>
</evidence>
<dbReference type="Pfam" id="PF03372">
    <property type="entry name" value="Exo_endo_phos"/>
    <property type="match status" value="1"/>
</dbReference>
<organism evidence="2 3">
    <name type="scientific">Gossypium australe</name>
    <dbReference type="NCBI Taxonomy" id="47621"/>
    <lineage>
        <taxon>Eukaryota</taxon>
        <taxon>Viridiplantae</taxon>
        <taxon>Streptophyta</taxon>
        <taxon>Embryophyta</taxon>
        <taxon>Tracheophyta</taxon>
        <taxon>Spermatophyta</taxon>
        <taxon>Magnoliopsida</taxon>
        <taxon>eudicotyledons</taxon>
        <taxon>Gunneridae</taxon>
        <taxon>Pentapetalae</taxon>
        <taxon>rosids</taxon>
        <taxon>malvids</taxon>
        <taxon>Malvales</taxon>
        <taxon>Malvaceae</taxon>
        <taxon>Malvoideae</taxon>
        <taxon>Gossypium</taxon>
    </lineage>
</organism>
<comment type="caution">
    <text evidence="2">The sequence shown here is derived from an EMBL/GenBank/DDBJ whole genome shotgun (WGS) entry which is preliminary data.</text>
</comment>
<evidence type="ECO:0000313" key="2">
    <source>
        <dbReference type="EMBL" id="KAA3469292.1"/>
    </source>
</evidence>
<keyword evidence="2" id="KW-0695">RNA-directed DNA polymerase</keyword>
<dbReference type="PANTHER" id="PTHR33710:SF62">
    <property type="entry name" value="DUF4283 DOMAIN PROTEIN"/>
    <property type="match status" value="1"/>
</dbReference>
<dbReference type="OrthoDB" id="1001388at2759"/>
<gene>
    <name evidence="2" type="ORF">EPI10_015092</name>
</gene>
<reference evidence="2" key="1">
    <citation type="submission" date="2019-08" db="EMBL/GenBank/DDBJ databases">
        <authorList>
            <person name="Liu F."/>
        </authorList>
    </citation>
    <scope>NUCLEOTIDE SEQUENCE [LARGE SCALE GENOMIC DNA]</scope>
    <source>
        <strain evidence="2">PA1801</strain>
        <tissue evidence="2">Leaf</tissue>
    </source>
</reference>
<keyword evidence="2" id="KW-0548">Nucleotidyltransferase</keyword>
<evidence type="ECO:0000313" key="3">
    <source>
        <dbReference type="Proteomes" id="UP000325315"/>
    </source>
</evidence>
<dbReference type="SUPFAM" id="SSF56219">
    <property type="entry name" value="DNase I-like"/>
    <property type="match status" value="1"/>
</dbReference>
<dbReference type="Gene3D" id="3.60.10.10">
    <property type="entry name" value="Endonuclease/exonuclease/phosphatase"/>
    <property type="match status" value="1"/>
</dbReference>
<dbReference type="GO" id="GO:0003964">
    <property type="term" value="F:RNA-directed DNA polymerase activity"/>
    <property type="evidence" value="ECO:0007669"/>
    <property type="project" value="UniProtKB-KW"/>
</dbReference>
<dbReference type="AlphaFoldDB" id="A0A5B6VJD4"/>
<protein>
    <submittedName>
        <fullName evidence="2">Reverse transcriptase</fullName>
    </submittedName>
</protein>
<sequence>MKLLSWNVRGSGSPRTVRRLRYMLKLRNPQMVFFVETKICRSKMERIRYSCGYVNGIEVDLEGTRGGLYLAWKQEVSITVRHIDMVVDKNESREHDRSNSWAELRSLYTEERFPWFVCGDFNKIMYGFEKRGGVPRDERRMELFQKVLLECSLMDMGFSGRWFTWERGNLLETNICERLDRRVANEEWLVMFPEVSIQHLTHSFSNHCPLLVNTRRAEQGVKVADFKFEAWWTMEESFDKKVKHI</sequence>
<keyword evidence="2" id="KW-0808">Transferase</keyword>
<proteinExistence type="predicted"/>